<feature type="region of interest" description="Disordered" evidence="1">
    <location>
        <begin position="95"/>
        <end position="139"/>
    </location>
</feature>
<feature type="region of interest" description="Disordered" evidence="1">
    <location>
        <begin position="1"/>
        <end position="20"/>
    </location>
</feature>
<feature type="compositionally biased region" description="Polar residues" evidence="1">
    <location>
        <begin position="1"/>
        <end position="13"/>
    </location>
</feature>
<dbReference type="AlphaFoldDB" id="A0A4Z2G6Q0"/>
<reference evidence="2 3" key="1">
    <citation type="submission" date="2019-03" db="EMBL/GenBank/DDBJ databases">
        <title>First draft genome of Liparis tanakae, snailfish: a comprehensive survey of snailfish specific genes.</title>
        <authorList>
            <person name="Kim W."/>
            <person name="Song I."/>
            <person name="Jeong J.-H."/>
            <person name="Kim D."/>
            <person name="Kim S."/>
            <person name="Ryu S."/>
            <person name="Song J.Y."/>
            <person name="Lee S.K."/>
        </authorList>
    </citation>
    <scope>NUCLEOTIDE SEQUENCE [LARGE SCALE GENOMIC DNA]</scope>
    <source>
        <tissue evidence="2">Muscle</tissue>
    </source>
</reference>
<gene>
    <name evidence="2" type="ORF">EYF80_040608</name>
</gene>
<protein>
    <submittedName>
        <fullName evidence="2">Uncharacterized protein</fullName>
    </submittedName>
</protein>
<sequence length="139" mass="15993">MKKTLPSPQTPYDQCSGRASRPSGAAMIRCEVLYFIALSMELPRDQCSPPGPGAAFRHLLRSPWQRSVHIHIDARNSLTKLRDIIMDLSSRLKEKLWTEETGDRRQKIGNRKQKTGDRKQKTGDRRQETGDRASQRRIH</sequence>
<evidence type="ECO:0000313" key="3">
    <source>
        <dbReference type="Proteomes" id="UP000314294"/>
    </source>
</evidence>
<proteinExistence type="predicted"/>
<feature type="compositionally biased region" description="Basic and acidic residues" evidence="1">
    <location>
        <begin position="114"/>
        <end position="139"/>
    </location>
</feature>
<dbReference type="Proteomes" id="UP000314294">
    <property type="component" value="Unassembled WGS sequence"/>
</dbReference>
<feature type="compositionally biased region" description="Basic and acidic residues" evidence="1">
    <location>
        <begin position="95"/>
        <end position="106"/>
    </location>
</feature>
<evidence type="ECO:0000256" key="1">
    <source>
        <dbReference type="SAM" id="MobiDB-lite"/>
    </source>
</evidence>
<evidence type="ECO:0000313" key="2">
    <source>
        <dbReference type="EMBL" id="TNN49189.1"/>
    </source>
</evidence>
<comment type="caution">
    <text evidence="2">The sequence shown here is derived from an EMBL/GenBank/DDBJ whole genome shotgun (WGS) entry which is preliminary data.</text>
</comment>
<dbReference type="EMBL" id="SRLO01000665">
    <property type="protein sequence ID" value="TNN49189.1"/>
    <property type="molecule type" value="Genomic_DNA"/>
</dbReference>
<dbReference type="OrthoDB" id="8122812at2759"/>
<keyword evidence="3" id="KW-1185">Reference proteome</keyword>
<organism evidence="2 3">
    <name type="scientific">Liparis tanakae</name>
    <name type="common">Tanaka's snailfish</name>
    <dbReference type="NCBI Taxonomy" id="230148"/>
    <lineage>
        <taxon>Eukaryota</taxon>
        <taxon>Metazoa</taxon>
        <taxon>Chordata</taxon>
        <taxon>Craniata</taxon>
        <taxon>Vertebrata</taxon>
        <taxon>Euteleostomi</taxon>
        <taxon>Actinopterygii</taxon>
        <taxon>Neopterygii</taxon>
        <taxon>Teleostei</taxon>
        <taxon>Neoteleostei</taxon>
        <taxon>Acanthomorphata</taxon>
        <taxon>Eupercaria</taxon>
        <taxon>Perciformes</taxon>
        <taxon>Cottioidei</taxon>
        <taxon>Cottales</taxon>
        <taxon>Liparidae</taxon>
        <taxon>Liparis</taxon>
    </lineage>
</organism>
<accession>A0A4Z2G6Q0</accession>
<name>A0A4Z2G6Q0_9TELE</name>